<keyword evidence="8" id="KW-0539">Nucleus</keyword>
<evidence type="ECO:0000256" key="6">
    <source>
        <dbReference type="ARBA" id="ARBA00022763"/>
    </source>
</evidence>
<feature type="domain" description="Proteasome activator Blm10 middle HEAT repeats region" evidence="10">
    <location>
        <begin position="364"/>
        <end position="841"/>
    </location>
</feature>
<evidence type="ECO:0000256" key="7">
    <source>
        <dbReference type="ARBA" id="ARBA00023204"/>
    </source>
</evidence>
<name>A0A7E5W289_TRINI</name>
<dbReference type="GeneID" id="113498779"/>
<evidence type="ECO:0000259" key="11">
    <source>
        <dbReference type="Pfam" id="PF23096"/>
    </source>
</evidence>
<dbReference type="RefSeq" id="XP_026734724.1">
    <property type="nucleotide sequence ID" value="XM_026878923.1"/>
</dbReference>
<dbReference type="GO" id="GO:0005829">
    <property type="term" value="C:cytosol"/>
    <property type="evidence" value="ECO:0007669"/>
    <property type="project" value="TreeGrafter"/>
</dbReference>
<evidence type="ECO:0000259" key="9">
    <source>
        <dbReference type="Pfam" id="PF11919"/>
    </source>
</evidence>
<keyword evidence="6" id="KW-0227">DNA damage</keyword>
<evidence type="ECO:0000256" key="4">
    <source>
        <dbReference type="ARBA" id="ARBA00022490"/>
    </source>
</evidence>
<evidence type="ECO:0000313" key="13">
    <source>
        <dbReference type="RefSeq" id="XP_026734724.1"/>
    </source>
</evidence>
<evidence type="ECO:0000256" key="5">
    <source>
        <dbReference type="ARBA" id="ARBA00022737"/>
    </source>
</evidence>
<dbReference type="Proteomes" id="UP000322000">
    <property type="component" value="Chromosome 11"/>
</dbReference>
<dbReference type="InterPro" id="IPR055455">
    <property type="entry name" value="HEAT_PSME4"/>
</dbReference>
<evidence type="ECO:0000256" key="8">
    <source>
        <dbReference type="ARBA" id="ARBA00023242"/>
    </source>
</evidence>
<comment type="subcellular location">
    <subcellularLocation>
        <location evidence="2">Cytoplasm</location>
    </subcellularLocation>
    <subcellularLocation>
        <location evidence="1">Nucleus</location>
    </subcellularLocation>
</comment>
<organism evidence="12 13">
    <name type="scientific">Trichoplusia ni</name>
    <name type="common">Cabbage looper</name>
    <dbReference type="NCBI Taxonomy" id="7111"/>
    <lineage>
        <taxon>Eukaryota</taxon>
        <taxon>Metazoa</taxon>
        <taxon>Ecdysozoa</taxon>
        <taxon>Arthropoda</taxon>
        <taxon>Hexapoda</taxon>
        <taxon>Insecta</taxon>
        <taxon>Pterygota</taxon>
        <taxon>Neoptera</taxon>
        <taxon>Endopterygota</taxon>
        <taxon>Lepidoptera</taxon>
        <taxon>Glossata</taxon>
        <taxon>Ditrysia</taxon>
        <taxon>Noctuoidea</taxon>
        <taxon>Noctuidae</taxon>
        <taxon>Plusiinae</taxon>
        <taxon>Trichoplusia</taxon>
    </lineage>
</organism>
<protein>
    <submittedName>
        <fullName evidence="13">Proteasome activator complex subunit 4B-like</fullName>
    </submittedName>
</protein>
<dbReference type="Pfam" id="PF11919">
    <property type="entry name" value="PSME4_C"/>
    <property type="match status" value="1"/>
</dbReference>
<accession>A0A7E5W289</accession>
<keyword evidence="4" id="KW-0963">Cytoplasm</keyword>
<dbReference type="InterPro" id="IPR021843">
    <property type="entry name" value="PSME4_C"/>
</dbReference>
<dbReference type="OrthoDB" id="17907at2759"/>
<dbReference type="Pfam" id="PF16507">
    <property type="entry name" value="HEAT_PSME4_mid"/>
    <property type="match status" value="1"/>
</dbReference>
<proteinExistence type="inferred from homology"/>
<dbReference type="GO" id="GO:0005634">
    <property type="term" value="C:nucleus"/>
    <property type="evidence" value="ECO:0007669"/>
    <property type="project" value="UniProtKB-SubCell"/>
</dbReference>
<dbReference type="InterPro" id="IPR035309">
    <property type="entry name" value="PSME4"/>
</dbReference>
<dbReference type="GO" id="GO:0010499">
    <property type="term" value="P:proteasomal ubiquitin-independent protein catabolic process"/>
    <property type="evidence" value="ECO:0007669"/>
    <property type="project" value="TreeGrafter"/>
</dbReference>
<dbReference type="Pfam" id="PF23096">
    <property type="entry name" value="HEAT_PSME4"/>
    <property type="match status" value="1"/>
</dbReference>
<evidence type="ECO:0000256" key="3">
    <source>
        <dbReference type="ARBA" id="ARBA00005739"/>
    </source>
</evidence>
<dbReference type="InterPro" id="IPR016024">
    <property type="entry name" value="ARM-type_fold"/>
</dbReference>
<dbReference type="InterPro" id="IPR032430">
    <property type="entry name" value="Blm10_mid"/>
</dbReference>
<dbReference type="GO" id="GO:0006281">
    <property type="term" value="P:DNA repair"/>
    <property type="evidence" value="ECO:0007669"/>
    <property type="project" value="UniProtKB-KW"/>
</dbReference>
<sequence>MIQDDEFEFLVTTPERIKALGFKPQKEILTNHILPYAAELDGESTRFLEQVKLNLGRAVMLREMKPACGVWSSRLMKYIRIYGLKFGKEDHITLIKLAYELVLIPDLEPCKVHKFATMFLMLTKKRQLISPDELTLPWRPLYDMGRKIFDKSSTHIGMYHYLKANRTSKGGDKLDLIRKFLSGDGLGDALELFGLAGAAENELPTSIEGSYISMVKCARPYFELSATKEILAEFLPQINPWAAETHVVCQMAVFLPVALPPQHAEHGHLLWFDELMTLWDTCYNSQCGVSDLMMLFAGLAKRCPGAIDWAPYVPKMFVRFLHALNLPVSYKDMQITRCHSLDMKHVASWIVWSICPDGLVLKQLRSFLIGVESYLHSANAGRWSYKLRDLLRKLAREFLNRVRREREKRFTEGWENQTPAHYCLREEDITEFVIIVLEPTLQAVYSRSGALDISIALQNLATLRPSIVVPPLLERLRTSLTSLTEPHRVTAAMSAVAAVARPMLRGGDADYTEGPTHVVPFLLAVLPGLDPNDIKKTLVTLHFILIFSWMVPFIDCSNAHEFYEDLSEDELMTCEATAQMEDFVLVFLDRLFVIIESSVLEHVRLDTKESDWVRSKTDAVMETSISSAATAVLMQCSPRIFSEALRKFKAFATESTFETNVSGSMVGVMLRVFARINSEATLAAFLPKLCEELKELLSTEEALHDENPPRDLMYRLVLLMHVVECDGTVLLRYMDDIIPILDRALKLHSNYALSRACEVLSHILTSLCYIDLKEWRSSPKDYGKAPAEWLPIREWGYGCLLKDANFKWHVPNEEEARCAQMLLDRYLTVEADRLQQWLSGERPMCRERRLRSFYIINAVLACSTFLPPPDEPPVVLMDSQVPATSLPFTCGVTHKVTFRGENVRVALTRLLLQVQSRLLDDKTDDTRGLEMLIQVWERVVVMKGLRGGPGLEARLRSYGALERALDGRGGPPDFDCGTRNVGASRLRMLAADAARLHDDSRYDLVCEAGITPSALKALHALADLSVNTYSSVRILAQIRLYWMLSHYPYSYRSLVPKLAGILAAGGEGDEWHARHKGVLFMMLGPRTGPLVAKQDWDVVRTLWPAILNAPLSEKPSMVRLEQAFSDTLHRNFPTVNTRLVMPQRAIDVASNLLNEAQFTDLKFTEQFNNAIARETASSDRSERLYNELIAELIKVVETPNVQWRRLELAMQMLTFCPSLQTPYPGFAVRPIIQALLHDDIAVRRTAQRLTHYILKQRKHKLVKVKMDPYEIAGVPRPVKHVPGYRKDLEWAIWSADRVHHTDEEWEKPFLRNPMYGFYCWPEKLEVSAPSSEQMTSADLRPEDMEEGERHLYEFFTDEANVDRLVAFLTVEEKKGKDKFNGIRFSMFRILFSQFGEAVSQRFTSHALRCASDSQEAPQRFAAEVASAALRAPRYWGRERANAMYRTGLQILEAGLTSVIAETLEDWGTCVATGVEKLDPTRGHQVLSTLLQLCAPQPRLSDNEPDRDSSFSVCARLYALQGALGSLRWRAAPLAAVLLKRLEEANFTQHPYQNVRETVGSLLMTIFDTELVFPGGEAGGAPSLADFLTSVKPRLAALYDENGDIVIKTAASLAIQYGSRAEGPEERALPALGAAPEVAHVALGGVARLTPADQPAADDAPQCLYLPRELNIFDRTVGAVFYYIECYLYQSAEGSGAAEGGGGQRGARVERQLVEQLSSALRLAGDAAAPAPRDHARALNLLTTVFRGCMGVVVRGVSGSTVSQYVLVGTACALAARGPPQPHDELPRASAGLLASLALAVHSSQAFDTALANLETLAEGRSWWARLACLDFAQPLLFYGLPLLCEKVDRAVATERFTLKLMRDPRLEVRKSAAKLLTGLMHCHALPDEEATLQRLMGSCRSRALLERHCGVLGLCAYLASRPYSLGARLGAVLAELARHTSAPDPVPATIRAALADFRRTHQDDWPRHRENLTEEELDLLADLTSPPSYCA</sequence>
<reference evidence="13" key="1">
    <citation type="submission" date="2025-08" db="UniProtKB">
        <authorList>
            <consortium name="RefSeq"/>
        </authorList>
    </citation>
    <scope>IDENTIFICATION</scope>
</reference>
<gene>
    <name evidence="13" type="primary">LOC113498779</name>
</gene>
<dbReference type="GO" id="GO:0016504">
    <property type="term" value="F:peptidase activator activity"/>
    <property type="evidence" value="ECO:0007669"/>
    <property type="project" value="InterPro"/>
</dbReference>
<keyword evidence="5" id="KW-0677">Repeat</keyword>
<evidence type="ECO:0000256" key="1">
    <source>
        <dbReference type="ARBA" id="ARBA00004123"/>
    </source>
</evidence>
<feature type="domain" description="Proteasome activator complex subunit 4-like HEAT repeat-like" evidence="11">
    <location>
        <begin position="1228"/>
        <end position="1520"/>
    </location>
</feature>
<dbReference type="SUPFAM" id="SSF48371">
    <property type="entry name" value="ARM repeat"/>
    <property type="match status" value="2"/>
</dbReference>
<keyword evidence="12" id="KW-1185">Reference proteome</keyword>
<evidence type="ECO:0000256" key="2">
    <source>
        <dbReference type="ARBA" id="ARBA00004496"/>
    </source>
</evidence>
<keyword evidence="7" id="KW-0234">DNA repair</keyword>
<evidence type="ECO:0000313" key="12">
    <source>
        <dbReference type="Proteomes" id="UP000322000"/>
    </source>
</evidence>
<dbReference type="KEGG" id="tnl:113498779"/>
<comment type="similarity">
    <text evidence="3">Belongs to the BLM10 family.</text>
</comment>
<dbReference type="GO" id="GO:0070628">
    <property type="term" value="F:proteasome binding"/>
    <property type="evidence" value="ECO:0007669"/>
    <property type="project" value="InterPro"/>
</dbReference>
<evidence type="ECO:0000259" key="10">
    <source>
        <dbReference type="Pfam" id="PF16507"/>
    </source>
</evidence>
<dbReference type="PANTHER" id="PTHR32170:SF3">
    <property type="entry name" value="PROTEASOME ACTIVATOR COMPLEX SUBUNIT 4"/>
    <property type="match status" value="1"/>
</dbReference>
<dbReference type="PANTHER" id="PTHR32170">
    <property type="entry name" value="PROTEASOME ACTIVATOR COMPLEX SUBUNIT 4"/>
    <property type="match status" value="1"/>
</dbReference>
<feature type="domain" description="Proteasome activator complex subunit 4 C-terminal" evidence="9">
    <location>
        <begin position="1905"/>
        <end position="1991"/>
    </location>
</feature>
<dbReference type="InParanoid" id="A0A7E5W289"/>